<reference evidence="1" key="1">
    <citation type="submission" date="2020-07" db="EMBL/GenBank/DDBJ databases">
        <title>Genome sequence and genetic diversity analysis of an under-domesticated orphan crop, white fonio (Digitaria exilis).</title>
        <authorList>
            <person name="Bennetzen J.L."/>
            <person name="Chen S."/>
            <person name="Ma X."/>
            <person name="Wang X."/>
            <person name="Yssel A.E.J."/>
            <person name="Chaluvadi S.R."/>
            <person name="Johnson M."/>
            <person name="Gangashetty P."/>
            <person name="Hamidou F."/>
            <person name="Sanogo M.D."/>
            <person name="Zwaenepoel A."/>
            <person name="Wallace J."/>
            <person name="Van De Peer Y."/>
            <person name="Van Deynze A."/>
        </authorList>
    </citation>
    <scope>NUCLEOTIDE SEQUENCE</scope>
    <source>
        <tissue evidence="1">Leaves</tissue>
    </source>
</reference>
<gene>
    <name evidence="1" type="ORF">HU200_047947</name>
</gene>
<comment type="caution">
    <text evidence="1">The sequence shown here is derived from an EMBL/GenBank/DDBJ whole genome shotgun (WGS) entry which is preliminary data.</text>
</comment>
<sequence>MHQRRLCELLSCWLRGRSGKREKPEFSRDGNSVPSLLGKIKNEIAAWRLAGAKHLESLCSRE</sequence>
<accession>A0A835ECF3</accession>
<protein>
    <submittedName>
        <fullName evidence="1">Uncharacterized protein</fullName>
    </submittedName>
</protein>
<proteinExistence type="predicted"/>
<dbReference type="AlphaFoldDB" id="A0A835ECF3"/>
<dbReference type="EMBL" id="JACEFO010002193">
    <property type="protein sequence ID" value="KAF8674819.1"/>
    <property type="molecule type" value="Genomic_DNA"/>
</dbReference>
<name>A0A835ECF3_9POAL</name>
<evidence type="ECO:0000313" key="2">
    <source>
        <dbReference type="Proteomes" id="UP000636709"/>
    </source>
</evidence>
<evidence type="ECO:0000313" key="1">
    <source>
        <dbReference type="EMBL" id="KAF8674819.1"/>
    </source>
</evidence>
<dbReference type="OrthoDB" id="682412at2759"/>
<keyword evidence="2" id="KW-1185">Reference proteome</keyword>
<organism evidence="1 2">
    <name type="scientific">Digitaria exilis</name>
    <dbReference type="NCBI Taxonomy" id="1010633"/>
    <lineage>
        <taxon>Eukaryota</taxon>
        <taxon>Viridiplantae</taxon>
        <taxon>Streptophyta</taxon>
        <taxon>Embryophyta</taxon>
        <taxon>Tracheophyta</taxon>
        <taxon>Spermatophyta</taxon>
        <taxon>Magnoliopsida</taxon>
        <taxon>Liliopsida</taxon>
        <taxon>Poales</taxon>
        <taxon>Poaceae</taxon>
        <taxon>PACMAD clade</taxon>
        <taxon>Panicoideae</taxon>
        <taxon>Panicodae</taxon>
        <taxon>Paniceae</taxon>
        <taxon>Anthephorinae</taxon>
        <taxon>Digitaria</taxon>
    </lineage>
</organism>
<dbReference type="Proteomes" id="UP000636709">
    <property type="component" value="Unassembled WGS sequence"/>
</dbReference>